<dbReference type="RefSeq" id="WP_095406766.1">
    <property type="nucleotide sequence ID" value="NZ_NOJZ02000018.1"/>
</dbReference>
<feature type="transmembrane region" description="Helical" evidence="1">
    <location>
        <begin position="40"/>
        <end position="64"/>
    </location>
</feature>
<dbReference type="InterPro" id="IPR025699">
    <property type="entry name" value="ABC2_memb-like"/>
</dbReference>
<accession>A0A371IRM0</accession>
<feature type="transmembrane region" description="Helical" evidence="1">
    <location>
        <begin position="186"/>
        <end position="210"/>
    </location>
</feature>
<evidence type="ECO:0000313" key="3">
    <source>
        <dbReference type="Proteomes" id="UP000243494"/>
    </source>
</evidence>
<reference evidence="2 3" key="1">
    <citation type="journal article" date="2017" name="Genome Announc.">
        <title>Draft Genome Sequence of Romboutsia maritimum sp. nov. Strain CCRI-22766(T), Isolated from Coastal Estuarine Mud.</title>
        <authorList>
            <person name="Maheux A.F."/>
            <person name="Boudreau D.K."/>
            <person name="Berube E."/>
            <person name="Boissinot M."/>
            <person name="Raymond F."/>
            <person name="Brodeur S."/>
            <person name="Corbeil J."/>
            <person name="Brightwell G."/>
            <person name="Broda D."/>
            <person name="Omar R.F."/>
            <person name="Bergeron M.G."/>
        </authorList>
    </citation>
    <scope>NUCLEOTIDE SEQUENCE [LARGE SCALE GENOMIC DNA]</scope>
    <source>
        <strain evidence="2 3">CCRI-22766</strain>
    </source>
</reference>
<feature type="transmembrane region" description="Helical" evidence="1">
    <location>
        <begin position="147"/>
        <end position="166"/>
    </location>
</feature>
<keyword evidence="1" id="KW-1133">Transmembrane helix</keyword>
<proteinExistence type="predicted"/>
<name>A0A371IRM0_9FIRM</name>
<dbReference type="EMBL" id="NOJZ02000018">
    <property type="protein sequence ID" value="RDY23113.1"/>
    <property type="molecule type" value="Genomic_DNA"/>
</dbReference>
<protein>
    <submittedName>
        <fullName evidence="2">ABC transporter permease</fullName>
    </submittedName>
</protein>
<evidence type="ECO:0000256" key="1">
    <source>
        <dbReference type="SAM" id="Phobius"/>
    </source>
</evidence>
<dbReference type="AlphaFoldDB" id="A0A371IRM0"/>
<feature type="transmembrane region" description="Helical" evidence="1">
    <location>
        <begin position="96"/>
        <end position="121"/>
    </location>
</feature>
<dbReference type="Proteomes" id="UP000243494">
    <property type="component" value="Unassembled WGS sequence"/>
</dbReference>
<feature type="transmembrane region" description="Helical" evidence="1">
    <location>
        <begin position="230"/>
        <end position="251"/>
    </location>
</feature>
<dbReference type="Pfam" id="PF13346">
    <property type="entry name" value="ABC2_membrane_5"/>
    <property type="match status" value="1"/>
</dbReference>
<feature type="transmembrane region" description="Helical" evidence="1">
    <location>
        <begin position="12"/>
        <end position="34"/>
    </location>
</feature>
<dbReference type="OrthoDB" id="9816138at2"/>
<comment type="caution">
    <text evidence="2">The sequence shown here is derived from an EMBL/GenBank/DDBJ whole genome shotgun (WGS) entry which is preliminary data.</text>
</comment>
<keyword evidence="1" id="KW-0812">Transmembrane</keyword>
<gene>
    <name evidence="2" type="ORF">CHF27_009720</name>
</gene>
<keyword evidence="3" id="KW-1185">Reference proteome</keyword>
<sequence>MLIKLIKYELKACGRTFFPLYGAILIMSIMIGLFSNVNLFAIQGILTIVLTGLFIALGVLTLILTIQRFRKNLLEDEGYLMFTLPVSSKELIFSKFIVSIMYSILSAIVSIISFIIITLMMSKINIIEVIPDILNHMKDIFASNKGIISSLLILLTMVVVYSEFILKIYLSISMGQLPIFNKYRNLTAFISFFILNIIIFNIKKFIFDIISPTFNIEITEFNDLFVNVSSYIVIVYAIVSIILFMFISYILDKKLNLE</sequence>
<organism evidence="2 3">
    <name type="scientific">Romboutsia maritimum</name>
    <dbReference type="NCBI Taxonomy" id="2020948"/>
    <lineage>
        <taxon>Bacteria</taxon>
        <taxon>Bacillati</taxon>
        <taxon>Bacillota</taxon>
        <taxon>Clostridia</taxon>
        <taxon>Peptostreptococcales</taxon>
        <taxon>Peptostreptococcaceae</taxon>
        <taxon>Romboutsia</taxon>
    </lineage>
</organism>
<evidence type="ECO:0000313" key="2">
    <source>
        <dbReference type="EMBL" id="RDY23113.1"/>
    </source>
</evidence>
<keyword evidence="1" id="KW-0472">Membrane</keyword>